<feature type="signal peptide" evidence="2">
    <location>
        <begin position="1"/>
        <end position="36"/>
    </location>
</feature>
<dbReference type="EMBL" id="AMCZ02000005">
    <property type="protein sequence ID" value="EWC42185.1"/>
    <property type="molecule type" value="Genomic_DNA"/>
</dbReference>
<keyword evidence="2" id="KW-0732">Signal</keyword>
<evidence type="ECO:0000313" key="3">
    <source>
        <dbReference type="EMBL" id="EWC42185.1"/>
    </source>
</evidence>
<dbReference type="AlphaFoldDB" id="A0A061JUU1"/>
<organism evidence="3 4">
    <name type="scientific">Stutzerimonas stutzeri KOS6</name>
    <dbReference type="NCBI Taxonomy" id="1218352"/>
    <lineage>
        <taxon>Bacteria</taxon>
        <taxon>Pseudomonadati</taxon>
        <taxon>Pseudomonadota</taxon>
        <taxon>Gammaproteobacteria</taxon>
        <taxon>Pseudomonadales</taxon>
        <taxon>Pseudomonadaceae</taxon>
        <taxon>Stutzerimonas</taxon>
    </lineage>
</organism>
<evidence type="ECO:0000313" key="4">
    <source>
        <dbReference type="Proteomes" id="UP000026923"/>
    </source>
</evidence>
<feature type="region of interest" description="Disordered" evidence="1">
    <location>
        <begin position="90"/>
        <end position="120"/>
    </location>
</feature>
<accession>A0A061JUU1</accession>
<protein>
    <recommendedName>
        <fullName evidence="5">DUF1090 domain-containing protein</fullName>
    </recommendedName>
</protein>
<evidence type="ECO:0008006" key="5">
    <source>
        <dbReference type="Google" id="ProtNLM"/>
    </source>
</evidence>
<gene>
    <name evidence="3" type="ORF">B597_006030</name>
</gene>
<name>A0A061JUU1_STUST</name>
<dbReference type="InterPro" id="IPR009468">
    <property type="entry name" value="DUF1090"/>
</dbReference>
<dbReference type="HOGENOM" id="CLU_153879_0_0_6"/>
<reference evidence="3 4" key="1">
    <citation type="journal article" date="2013" name="Genome Announc.">
        <title>Draft Genome of the Nitrogen-Fixing Bacterium Pseudomonas stutzeri Strain KOS6 Isolated from Industrial Hydrocarbon Sludge.</title>
        <authorList>
            <person name="Grigoryeva T.V."/>
            <person name="Laikov A.V."/>
            <person name="Naumova R.P."/>
            <person name="Manolov A.I."/>
            <person name="Larin A.K."/>
            <person name="Karpova I.Y."/>
            <person name="Semashko T.A."/>
            <person name="Alexeev D.G."/>
            <person name="Kostryukova E.S."/>
            <person name="Muller R."/>
            <person name="Govorun V.M."/>
        </authorList>
    </citation>
    <scope>NUCLEOTIDE SEQUENCE [LARGE SCALE GENOMIC DNA]</scope>
    <source>
        <strain evidence="3 4">KOS6</strain>
    </source>
</reference>
<proteinExistence type="predicted"/>
<evidence type="ECO:0000256" key="2">
    <source>
        <dbReference type="SAM" id="SignalP"/>
    </source>
</evidence>
<dbReference type="eggNOG" id="ENOG5031FSC">
    <property type="taxonomic scope" value="Bacteria"/>
</dbReference>
<sequence>MVDICWLKQTEKIVPSRFTHAALMAACLLASALCSAVQTTDHHCEGQRTRYGHELQEARLSGDKVRMQSLEETLQRLAAICRGEVPPAKRPAFEQASQEVNEREAQLREALSQGDPLLTERRQRALAEARRRLEATRR</sequence>
<dbReference type="Proteomes" id="UP000026923">
    <property type="component" value="Unassembled WGS sequence"/>
</dbReference>
<feature type="chain" id="PRO_5001601994" description="DUF1090 domain-containing protein" evidence="2">
    <location>
        <begin position="37"/>
        <end position="138"/>
    </location>
</feature>
<comment type="caution">
    <text evidence="3">The sequence shown here is derived from an EMBL/GenBank/DDBJ whole genome shotgun (WGS) entry which is preliminary data.</text>
</comment>
<dbReference type="Pfam" id="PF06476">
    <property type="entry name" value="DUF1090"/>
    <property type="match status" value="1"/>
</dbReference>
<evidence type="ECO:0000256" key="1">
    <source>
        <dbReference type="SAM" id="MobiDB-lite"/>
    </source>
</evidence>